<dbReference type="EMBL" id="CP012357">
    <property type="protein sequence ID" value="AKX34260.1"/>
    <property type="molecule type" value="Genomic_DNA"/>
</dbReference>
<dbReference type="SUPFAM" id="SSF53613">
    <property type="entry name" value="Ribokinase-like"/>
    <property type="match status" value="1"/>
</dbReference>
<evidence type="ECO:0000256" key="2">
    <source>
        <dbReference type="ARBA" id="ARBA00022679"/>
    </source>
</evidence>
<evidence type="ECO:0000256" key="3">
    <source>
        <dbReference type="ARBA" id="ARBA00022741"/>
    </source>
</evidence>
<proteinExistence type="inferred from homology"/>
<evidence type="ECO:0000313" key="9">
    <source>
        <dbReference type="Proteomes" id="UP000067476"/>
    </source>
</evidence>
<dbReference type="GO" id="GO:0005524">
    <property type="term" value="F:ATP binding"/>
    <property type="evidence" value="ECO:0007669"/>
    <property type="project" value="UniProtKB-KW"/>
</dbReference>
<dbReference type="KEGG" id="sll:SLITO_v1c06310"/>
<dbReference type="InterPro" id="IPR011611">
    <property type="entry name" value="PfkB_dom"/>
</dbReference>
<reference evidence="8 9" key="1">
    <citation type="journal article" date="2015" name="Genome Announc.">
        <title>Complete Genome Sequence of Spiroplasma litorale TN-1T (DSM 21781), a Bacterium Isolated from a Green-Eyed Horsefly (Tabanus nigrovittatus).</title>
        <authorList>
            <person name="Lo W.S."/>
            <person name="Lai Y.C."/>
            <person name="Lien Y.W."/>
            <person name="Wang T.H."/>
            <person name="Kuo C.H."/>
        </authorList>
    </citation>
    <scope>NUCLEOTIDE SEQUENCE [LARGE SCALE GENOMIC DNA]</scope>
    <source>
        <strain evidence="8 9">TN-1</strain>
    </source>
</reference>
<keyword evidence="4 8" id="KW-0418">Kinase</keyword>
<dbReference type="CDD" id="cd01164">
    <property type="entry name" value="FruK_PfkB_like"/>
    <property type="match status" value="1"/>
</dbReference>
<dbReference type="NCBIfam" id="TIGR03168">
    <property type="entry name" value="1-PFK"/>
    <property type="match status" value="1"/>
</dbReference>
<evidence type="ECO:0000256" key="6">
    <source>
        <dbReference type="PIRNR" id="PIRNR000535"/>
    </source>
</evidence>
<sequence>MKNNIYVISLSPAIDYILKFDDFLLNKTNRPYYTEMYPAGKGIHISMILNNLGFANESLIFSSGKFEEYFYKYLDIESIKYKKFNSKGDIRINIKIIDSQQTECSVLSPEIDANEIEKLFKYLRNNAKTNDYIIATGSIPNNVGNDIYSKIAVLSNEIGCKFVIDSYGTSLLEAVNKKPFLIKPNKDELSLTLNKKIESDEDIIEAGNTLLNKGVENILVSLGSEGAIFMNKNNVYKASIGKWNHNLVNAAGAGDSMLAGFISKYIEKNNFKESLIMGIVCGSATAFSNKIASKDLIDNLLENVSSIKLDILK</sequence>
<name>A0A0K1W1S7_9MOLU</name>
<dbReference type="Gene3D" id="3.40.1190.20">
    <property type="match status" value="1"/>
</dbReference>
<dbReference type="InterPro" id="IPR029056">
    <property type="entry name" value="Ribokinase-like"/>
</dbReference>
<keyword evidence="9" id="KW-1185">Reference proteome</keyword>
<evidence type="ECO:0000256" key="5">
    <source>
        <dbReference type="ARBA" id="ARBA00022840"/>
    </source>
</evidence>
<evidence type="ECO:0000313" key="8">
    <source>
        <dbReference type="EMBL" id="AKX34260.1"/>
    </source>
</evidence>
<organism evidence="8 9">
    <name type="scientific">Spiroplasma litorale</name>
    <dbReference type="NCBI Taxonomy" id="216942"/>
    <lineage>
        <taxon>Bacteria</taxon>
        <taxon>Bacillati</taxon>
        <taxon>Mycoplasmatota</taxon>
        <taxon>Mollicutes</taxon>
        <taxon>Entomoplasmatales</taxon>
        <taxon>Spiroplasmataceae</taxon>
        <taxon>Spiroplasma</taxon>
    </lineage>
</organism>
<comment type="similarity">
    <text evidence="1">Belongs to the carbohydrate kinase PfkB family.</text>
</comment>
<dbReference type="PANTHER" id="PTHR46566">
    <property type="entry name" value="1-PHOSPHOFRUCTOKINASE-RELATED"/>
    <property type="match status" value="1"/>
</dbReference>
<dbReference type="Proteomes" id="UP000067476">
    <property type="component" value="Chromosome"/>
</dbReference>
<dbReference type="InterPro" id="IPR017583">
    <property type="entry name" value="Tagatose/fructose_Pkinase"/>
</dbReference>
<dbReference type="GO" id="GO:0008443">
    <property type="term" value="F:phosphofructokinase activity"/>
    <property type="evidence" value="ECO:0007669"/>
    <property type="project" value="TreeGrafter"/>
</dbReference>
<dbReference type="PIRSF" id="PIRSF000535">
    <property type="entry name" value="1PFK/6PFK/LacC"/>
    <property type="match status" value="1"/>
</dbReference>
<accession>A0A0K1W1S7</accession>
<protein>
    <submittedName>
        <fullName evidence="8">1-phosphofructokinase</fullName>
    </submittedName>
</protein>
<dbReference type="STRING" id="216942.SLITO_v1c06310"/>
<dbReference type="Pfam" id="PF00294">
    <property type="entry name" value="PfkB"/>
    <property type="match status" value="1"/>
</dbReference>
<feature type="domain" description="Carbohydrate kinase PfkB" evidence="7">
    <location>
        <begin position="12"/>
        <end position="286"/>
    </location>
</feature>
<dbReference type="PANTHER" id="PTHR46566:SF1">
    <property type="entry name" value="1-PHOSPHOFRUCTOKINASE"/>
    <property type="match status" value="1"/>
</dbReference>
<dbReference type="PATRIC" id="fig|216942.3.peg.640"/>
<evidence type="ECO:0000259" key="7">
    <source>
        <dbReference type="Pfam" id="PF00294"/>
    </source>
</evidence>
<evidence type="ECO:0000256" key="1">
    <source>
        <dbReference type="ARBA" id="ARBA00010688"/>
    </source>
</evidence>
<keyword evidence="5" id="KW-0067">ATP-binding</keyword>
<dbReference type="RefSeq" id="WP_075058360.1">
    <property type="nucleotide sequence ID" value="NZ_CP012357.1"/>
</dbReference>
<gene>
    <name evidence="8" type="primary">fruK</name>
    <name evidence="8" type="ORF">SLITO_v1c06310</name>
</gene>
<dbReference type="GO" id="GO:0005829">
    <property type="term" value="C:cytosol"/>
    <property type="evidence" value="ECO:0007669"/>
    <property type="project" value="TreeGrafter"/>
</dbReference>
<evidence type="ECO:0000256" key="4">
    <source>
        <dbReference type="ARBA" id="ARBA00022777"/>
    </source>
</evidence>
<keyword evidence="3" id="KW-0547">Nucleotide-binding</keyword>
<keyword evidence="2 6" id="KW-0808">Transferase</keyword>
<dbReference type="AlphaFoldDB" id="A0A0K1W1S7"/>
<dbReference type="OrthoDB" id="9801219at2"/>